<protein>
    <submittedName>
        <fullName evidence="1">Uncharacterized protein</fullName>
    </submittedName>
</protein>
<proteinExistence type="predicted"/>
<accession>A0A9D4V9G4</accession>
<keyword evidence="2" id="KW-1185">Reference proteome</keyword>
<dbReference type="Proteomes" id="UP000886520">
    <property type="component" value="Chromosome 2"/>
</dbReference>
<reference evidence="1" key="1">
    <citation type="submission" date="2021-01" db="EMBL/GenBank/DDBJ databases">
        <title>Adiantum capillus-veneris genome.</title>
        <authorList>
            <person name="Fang Y."/>
            <person name="Liao Q."/>
        </authorList>
    </citation>
    <scope>NUCLEOTIDE SEQUENCE</scope>
    <source>
        <strain evidence="1">H3</strain>
        <tissue evidence="1">Leaf</tissue>
    </source>
</reference>
<dbReference type="AlphaFoldDB" id="A0A9D4V9G4"/>
<evidence type="ECO:0000313" key="2">
    <source>
        <dbReference type="Proteomes" id="UP000886520"/>
    </source>
</evidence>
<evidence type="ECO:0000313" key="1">
    <source>
        <dbReference type="EMBL" id="KAI5081666.1"/>
    </source>
</evidence>
<dbReference type="EMBL" id="JABFUD020000003">
    <property type="protein sequence ID" value="KAI5081666.1"/>
    <property type="molecule type" value="Genomic_DNA"/>
</dbReference>
<comment type="caution">
    <text evidence="1">The sequence shown here is derived from an EMBL/GenBank/DDBJ whole genome shotgun (WGS) entry which is preliminary data.</text>
</comment>
<organism evidence="1 2">
    <name type="scientific">Adiantum capillus-veneris</name>
    <name type="common">Maidenhair fern</name>
    <dbReference type="NCBI Taxonomy" id="13818"/>
    <lineage>
        <taxon>Eukaryota</taxon>
        <taxon>Viridiplantae</taxon>
        <taxon>Streptophyta</taxon>
        <taxon>Embryophyta</taxon>
        <taxon>Tracheophyta</taxon>
        <taxon>Polypodiopsida</taxon>
        <taxon>Polypodiidae</taxon>
        <taxon>Polypodiales</taxon>
        <taxon>Pteridineae</taxon>
        <taxon>Pteridaceae</taxon>
        <taxon>Vittarioideae</taxon>
        <taxon>Adiantum</taxon>
    </lineage>
</organism>
<name>A0A9D4V9G4_ADICA</name>
<gene>
    <name evidence="1" type="ORF">GOP47_0001409</name>
</gene>
<sequence>MTSGCTIFVYAVATCLEKASFSVNVSKLKKGVLFLVALRQYGPPREAHPRQLSYLHNQPATSRAFSHMIP</sequence>